<keyword evidence="5" id="KW-1185">Reference proteome</keyword>
<comment type="similarity">
    <text evidence="1">Belongs to the dynein heavy chain family.</text>
</comment>
<evidence type="ECO:0000259" key="3">
    <source>
        <dbReference type="Pfam" id="PF22597"/>
    </source>
</evidence>
<dbReference type="AlphaFoldDB" id="A0ABD1DXB6"/>
<dbReference type="Gene3D" id="1.20.920.30">
    <property type="match status" value="1"/>
</dbReference>
<dbReference type="InterPro" id="IPR027417">
    <property type="entry name" value="P-loop_NTPase"/>
</dbReference>
<name>A0ABD1DXB6_CULPP</name>
<feature type="domain" description="Dynein 2 heavy chain 1 cytoplasmic ATPase lid" evidence="3">
    <location>
        <begin position="107"/>
        <end position="164"/>
    </location>
</feature>
<dbReference type="EMBL" id="JBEHCU010000806">
    <property type="protein sequence ID" value="KAL1404098.1"/>
    <property type="molecule type" value="Genomic_DNA"/>
</dbReference>
<dbReference type="Pfam" id="PF22597">
    <property type="entry name" value="DYN_lid"/>
    <property type="match status" value="1"/>
</dbReference>
<sequence length="229" mass="26096">MNGTEVLQQLTIHMANARFYYGFEYLGVQGRQGRNDTSARSTPLWITSRSGQYCRTFQLERFEGTKGVAYVIDPKAMTKEALYGVLVGACNPPTNPGPFAGTPNLSSQDRFTQDTQPHYVNSPREMTRWVRGICEAIRPPDNLAVEGLVRLWAHEALRLHRVNLAELRDYVKARLKVFYEEELDVPLVLFDEVLEHVQRIDFIFRQPQGHLLLIGVPGAGNTMRSRFVD</sequence>
<evidence type="ECO:0000259" key="2">
    <source>
        <dbReference type="Pfam" id="PF12780"/>
    </source>
</evidence>
<protein>
    <recommendedName>
        <fullName evidence="6">Dynein heavy chain</fullName>
    </recommendedName>
</protein>
<reference evidence="4 5" key="1">
    <citation type="submission" date="2024-05" db="EMBL/GenBank/DDBJ databases">
        <title>Culex pipiens pipiens assembly and annotation.</title>
        <authorList>
            <person name="Alout H."/>
            <person name="Durand T."/>
        </authorList>
    </citation>
    <scope>NUCLEOTIDE SEQUENCE [LARGE SCALE GENOMIC DNA]</scope>
    <source>
        <strain evidence="4">HA-2024</strain>
        <tissue evidence="4">Whole body</tissue>
    </source>
</reference>
<dbReference type="Pfam" id="PF12780">
    <property type="entry name" value="AAA_8"/>
    <property type="match status" value="1"/>
</dbReference>
<proteinExistence type="inferred from homology"/>
<evidence type="ECO:0000313" key="5">
    <source>
        <dbReference type="Proteomes" id="UP001562425"/>
    </source>
</evidence>
<dbReference type="PANTHER" id="PTHR46532:SF13">
    <property type="entry name" value="CYTOPLASMIC DYNEIN 1 HEAVY CHAIN 1"/>
    <property type="match status" value="1"/>
</dbReference>
<gene>
    <name evidence="4" type="ORF">pipiens_019066</name>
</gene>
<dbReference type="InterPro" id="IPR026983">
    <property type="entry name" value="DHC"/>
</dbReference>
<evidence type="ECO:0008006" key="6">
    <source>
        <dbReference type="Google" id="ProtNLM"/>
    </source>
</evidence>
<accession>A0ABD1DXB6</accession>
<feature type="domain" description="Dynein heavy chain AAA module D4" evidence="2">
    <location>
        <begin position="186"/>
        <end position="222"/>
    </location>
</feature>
<dbReference type="PANTHER" id="PTHR46532">
    <property type="entry name" value="MALE FERTILITY FACTOR KL5"/>
    <property type="match status" value="1"/>
</dbReference>
<comment type="caution">
    <text evidence="4">The sequence shown here is derived from an EMBL/GenBank/DDBJ whole genome shotgun (WGS) entry which is preliminary data.</text>
</comment>
<dbReference type="Gene3D" id="3.40.50.300">
    <property type="entry name" value="P-loop containing nucleotide triphosphate hydrolases"/>
    <property type="match status" value="1"/>
</dbReference>
<dbReference type="Proteomes" id="UP001562425">
    <property type="component" value="Unassembled WGS sequence"/>
</dbReference>
<evidence type="ECO:0000313" key="4">
    <source>
        <dbReference type="EMBL" id="KAL1404098.1"/>
    </source>
</evidence>
<organism evidence="4 5">
    <name type="scientific">Culex pipiens pipiens</name>
    <name type="common">Northern house mosquito</name>
    <dbReference type="NCBI Taxonomy" id="38569"/>
    <lineage>
        <taxon>Eukaryota</taxon>
        <taxon>Metazoa</taxon>
        <taxon>Ecdysozoa</taxon>
        <taxon>Arthropoda</taxon>
        <taxon>Hexapoda</taxon>
        <taxon>Insecta</taxon>
        <taxon>Pterygota</taxon>
        <taxon>Neoptera</taxon>
        <taxon>Endopterygota</taxon>
        <taxon>Diptera</taxon>
        <taxon>Nematocera</taxon>
        <taxon>Culicoidea</taxon>
        <taxon>Culicidae</taxon>
        <taxon>Culicinae</taxon>
        <taxon>Culicini</taxon>
        <taxon>Culex</taxon>
        <taxon>Culex</taxon>
    </lineage>
</organism>
<dbReference type="InterPro" id="IPR024317">
    <property type="entry name" value="Dynein_heavy_chain_D4_dom"/>
</dbReference>
<evidence type="ECO:0000256" key="1">
    <source>
        <dbReference type="ARBA" id="ARBA00008887"/>
    </source>
</evidence>
<dbReference type="InterPro" id="IPR054354">
    <property type="entry name" value="DYNC2H1-like_lid"/>
</dbReference>